<dbReference type="Gene3D" id="3.60.20.10">
    <property type="entry name" value="Glutamine Phosphoribosylpyrophosphate, subunit 1, domain 1"/>
    <property type="match status" value="1"/>
</dbReference>
<evidence type="ECO:0000256" key="8">
    <source>
        <dbReference type="PIRSR" id="PIRSR001589-1"/>
    </source>
</evidence>
<name>A0A1G1XB41_9BACT</name>
<dbReference type="InterPro" id="IPR006426">
    <property type="entry name" value="Asn_synth_AEB"/>
</dbReference>
<comment type="caution">
    <text evidence="11">The sequence shown here is derived from an EMBL/GenBank/DDBJ whole genome shotgun (WGS) entry which is preliminary data.</text>
</comment>
<keyword evidence="8" id="KW-0061">Asparagine biosynthesis</keyword>
<accession>A0A1G1XB41</accession>
<evidence type="ECO:0000256" key="4">
    <source>
        <dbReference type="ARBA" id="ARBA00022741"/>
    </source>
</evidence>
<proteinExistence type="inferred from homology"/>
<comment type="pathway">
    <text evidence="1">Amino-acid biosynthesis; L-asparagine biosynthesis; L-asparagine from L-aspartate (L-Gln route): step 1/1.</text>
</comment>
<dbReference type="CDD" id="cd00712">
    <property type="entry name" value="AsnB"/>
    <property type="match status" value="1"/>
</dbReference>
<dbReference type="SUPFAM" id="SSF56235">
    <property type="entry name" value="N-terminal nucleophile aminohydrolases (Ntn hydrolases)"/>
    <property type="match status" value="1"/>
</dbReference>
<protein>
    <recommendedName>
        <fullName evidence="3">asparagine synthase (glutamine-hydrolyzing)</fullName>
        <ecNumber evidence="3">6.3.5.4</ecNumber>
    </recommendedName>
</protein>
<evidence type="ECO:0000256" key="5">
    <source>
        <dbReference type="ARBA" id="ARBA00022840"/>
    </source>
</evidence>
<evidence type="ECO:0000256" key="9">
    <source>
        <dbReference type="PIRSR" id="PIRSR001589-2"/>
    </source>
</evidence>
<dbReference type="Proteomes" id="UP000177941">
    <property type="component" value="Unassembled WGS sequence"/>
</dbReference>
<dbReference type="GO" id="GO:0006529">
    <property type="term" value="P:asparagine biosynthetic process"/>
    <property type="evidence" value="ECO:0007669"/>
    <property type="project" value="UniProtKB-KW"/>
</dbReference>
<dbReference type="Gene3D" id="3.40.50.620">
    <property type="entry name" value="HUPs"/>
    <property type="match status" value="1"/>
</dbReference>
<keyword evidence="8" id="KW-0028">Amino-acid biosynthesis</keyword>
<evidence type="ECO:0000256" key="1">
    <source>
        <dbReference type="ARBA" id="ARBA00005187"/>
    </source>
</evidence>
<dbReference type="InterPro" id="IPR017932">
    <property type="entry name" value="GATase_2_dom"/>
</dbReference>
<dbReference type="CDD" id="cd01991">
    <property type="entry name" value="Asn_synthase_B_C"/>
    <property type="match status" value="1"/>
</dbReference>
<dbReference type="InterPro" id="IPR033738">
    <property type="entry name" value="AsnB_N"/>
</dbReference>
<evidence type="ECO:0000256" key="3">
    <source>
        <dbReference type="ARBA" id="ARBA00012737"/>
    </source>
</evidence>
<reference evidence="11 12" key="1">
    <citation type="journal article" date="2016" name="Nat. Commun.">
        <title>Thousands of microbial genomes shed light on interconnected biogeochemical processes in an aquifer system.</title>
        <authorList>
            <person name="Anantharaman K."/>
            <person name="Brown C.T."/>
            <person name="Hug L.A."/>
            <person name="Sharon I."/>
            <person name="Castelle C.J."/>
            <person name="Probst A.J."/>
            <person name="Thomas B.C."/>
            <person name="Singh A."/>
            <person name="Wilkins M.J."/>
            <person name="Karaoz U."/>
            <person name="Brodie E.L."/>
            <person name="Williams K.H."/>
            <person name="Hubbard S.S."/>
            <person name="Banfield J.F."/>
        </authorList>
    </citation>
    <scope>NUCLEOTIDE SEQUENCE [LARGE SCALE GENOMIC DNA]</scope>
</reference>
<feature type="binding site" evidence="9">
    <location>
        <position position="102"/>
    </location>
    <ligand>
        <name>L-glutamine</name>
        <dbReference type="ChEBI" id="CHEBI:58359"/>
    </ligand>
</feature>
<dbReference type="AlphaFoldDB" id="A0A1G1XB41"/>
<evidence type="ECO:0000256" key="6">
    <source>
        <dbReference type="ARBA" id="ARBA00022962"/>
    </source>
</evidence>
<dbReference type="NCBIfam" id="TIGR01536">
    <property type="entry name" value="asn_synth_AEB"/>
    <property type="match status" value="1"/>
</dbReference>
<dbReference type="PROSITE" id="PS51278">
    <property type="entry name" value="GATASE_TYPE_2"/>
    <property type="match status" value="1"/>
</dbReference>
<dbReference type="Pfam" id="PF00733">
    <property type="entry name" value="Asn_synthase"/>
    <property type="match status" value="1"/>
</dbReference>
<dbReference type="GO" id="GO:0005524">
    <property type="term" value="F:ATP binding"/>
    <property type="evidence" value="ECO:0007669"/>
    <property type="project" value="UniProtKB-KW"/>
</dbReference>
<comment type="catalytic activity">
    <reaction evidence="7">
        <text>L-aspartate + L-glutamine + ATP + H2O = L-asparagine + L-glutamate + AMP + diphosphate + H(+)</text>
        <dbReference type="Rhea" id="RHEA:12228"/>
        <dbReference type="ChEBI" id="CHEBI:15377"/>
        <dbReference type="ChEBI" id="CHEBI:15378"/>
        <dbReference type="ChEBI" id="CHEBI:29985"/>
        <dbReference type="ChEBI" id="CHEBI:29991"/>
        <dbReference type="ChEBI" id="CHEBI:30616"/>
        <dbReference type="ChEBI" id="CHEBI:33019"/>
        <dbReference type="ChEBI" id="CHEBI:58048"/>
        <dbReference type="ChEBI" id="CHEBI:58359"/>
        <dbReference type="ChEBI" id="CHEBI:456215"/>
        <dbReference type="EC" id="6.3.5.4"/>
    </reaction>
</comment>
<dbReference type="PANTHER" id="PTHR43284:SF1">
    <property type="entry name" value="ASPARAGINE SYNTHETASE"/>
    <property type="match status" value="1"/>
</dbReference>
<evidence type="ECO:0000259" key="10">
    <source>
        <dbReference type="PROSITE" id="PS51278"/>
    </source>
</evidence>
<dbReference type="PANTHER" id="PTHR43284">
    <property type="entry name" value="ASPARAGINE SYNTHETASE (GLUTAMINE-HYDROLYZING)"/>
    <property type="match status" value="1"/>
</dbReference>
<keyword evidence="4 9" id="KW-0547">Nucleotide-binding</keyword>
<organism evidence="11 12">
    <name type="scientific">Candidatus Andersenbacteria bacterium RIFCSPHIGHO2_12_FULL_45_11b</name>
    <dbReference type="NCBI Taxonomy" id="1797282"/>
    <lineage>
        <taxon>Bacteria</taxon>
        <taxon>Candidatus Anderseniibacteriota</taxon>
    </lineage>
</organism>
<dbReference type="InterPro" id="IPR029055">
    <property type="entry name" value="Ntn_hydrolases_N"/>
</dbReference>
<evidence type="ECO:0000313" key="12">
    <source>
        <dbReference type="Proteomes" id="UP000177941"/>
    </source>
</evidence>
<dbReference type="InterPro" id="IPR051786">
    <property type="entry name" value="ASN_synthetase/amidase"/>
</dbReference>
<dbReference type="SUPFAM" id="SSF52402">
    <property type="entry name" value="Adenine nucleotide alpha hydrolases-like"/>
    <property type="match status" value="1"/>
</dbReference>
<evidence type="ECO:0000256" key="2">
    <source>
        <dbReference type="ARBA" id="ARBA00005752"/>
    </source>
</evidence>
<feature type="active site" description="For GATase activity" evidence="8">
    <location>
        <position position="2"/>
    </location>
</feature>
<evidence type="ECO:0000256" key="7">
    <source>
        <dbReference type="ARBA" id="ARBA00048741"/>
    </source>
</evidence>
<keyword evidence="6 8" id="KW-0315">Glutamine amidotransferase</keyword>
<dbReference type="Pfam" id="PF13537">
    <property type="entry name" value="GATase_7"/>
    <property type="match status" value="1"/>
</dbReference>
<keyword evidence="5 9" id="KW-0067">ATP-binding</keyword>
<gene>
    <name evidence="11" type="ORF">A3E36_02090</name>
</gene>
<dbReference type="PIRSF" id="PIRSF001589">
    <property type="entry name" value="Asn_synthetase_glu-h"/>
    <property type="match status" value="1"/>
</dbReference>
<dbReference type="GO" id="GO:0005829">
    <property type="term" value="C:cytosol"/>
    <property type="evidence" value="ECO:0007669"/>
    <property type="project" value="TreeGrafter"/>
</dbReference>
<sequence>MCGIVGHWNFKGQGLSDESMDKYTDTLTHRGPGSRGVWRNEKAQISLGHRRLAIFDLSDRGAQPMSYENKRYWITFNGEIFNFIELQEELRKLGHVFQSTCDTEVILAAYDEWGESCLYKFNGTFAFAIWDEKDQSLFCARDHYGIKPFHYIVNDGYFAFASEMKAFLALPRFTVEFDEEIVAETITNVNGLEGTEHCLLKGVKRLPGGSCMRVTKEGIKKWQWWKSIEHMPKDIPATEQEQAEHFRELLFDSCRLRLRSDLPIVATLSGGLDSSAVTSVTASILHSEGKPSHFQKAYTASFPGTNQEETKYAKAVAAFHNIELSIRVIDLDAKMEQTIDDIIWHNEDIYWVLPAGLWRVHQDVSEGRKQTGIVALDGSGGDEIAIGHYFMIYDEMQEAILKGDIARFRELQEVLQSMKGGSVDHIPDSASFILRRAVVNSSVVQKHILPPLSHLTYIPPWSFIKKVPRTRNLFSLYQFKKPKRFTALQHSQYVWTHFTGMPTVDRMYDRGPAAHSVSLRAPLLDPRLVSYSLALSDNMKVGHGYSKYILREAVKGLMPEEVRLRTNKIGFTSPMDHWFAGPLQNWLIKTIEDKDFLNSTIWDGEAVAEYVKKCIAHKQWENISTLWPIFNAFHTMRIFKQGGVKK</sequence>
<dbReference type="GO" id="GO:0004066">
    <property type="term" value="F:asparagine synthase (glutamine-hydrolyzing) activity"/>
    <property type="evidence" value="ECO:0007669"/>
    <property type="project" value="UniProtKB-EC"/>
</dbReference>
<evidence type="ECO:0000313" key="11">
    <source>
        <dbReference type="EMBL" id="OGY37295.1"/>
    </source>
</evidence>
<dbReference type="InterPro" id="IPR014729">
    <property type="entry name" value="Rossmann-like_a/b/a_fold"/>
</dbReference>
<feature type="domain" description="Glutamine amidotransferase type-2" evidence="10">
    <location>
        <begin position="2"/>
        <end position="217"/>
    </location>
</feature>
<comment type="similarity">
    <text evidence="2">Belongs to the asparagine synthetase family.</text>
</comment>
<dbReference type="EMBL" id="MHHS01000013">
    <property type="protein sequence ID" value="OGY37295.1"/>
    <property type="molecule type" value="Genomic_DNA"/>
</dbReference>
<dbReference type="EC" id="6.3.5.4" evidence="3"/>
<dbReference type="InterPro" id="IPR001962">
    <property type="entry name" value="Asn_synthase"/>
</dbReference>